<dbReference type="InterPro" id="IPR025997">
    <property type="entry name" value="SBP_2_dom"/>
</dbReference>
<name>A0ABV5WCR7_9BACI</name>
<organism evidence="5 6">
    <name type="scientific">Ectobacillus funiculus</name>
    <dbReference type="NCBI Taxonomy" id="137993"/>
    <lineage>
        <taxon>Bacteria</taxon>
        <taxon>Bacillati</taxon>
        <taxon>Bacillota</taxon>
        <taxon>Bacilli</taxon>
        <taxon>Bacillales</taxon>
        <taxon>Bacillaceae</taxon>
        <taxon>Ectobacillus</taxon>
    </lineage>
</organism>
<evidence type="ECO:0000313" key="5">
    <source>
        <dbReference type="EMBL" id="MFB9758385.1"/>
    </source>
</evidence>
<dbReference type="PANTHER" id="PTHR46847">
    <property type="entry name" value="D-ALLOSE-BINDING PERIPLASMIC PROTEIN-RELATED"/>
    <property type="match status" value="1"/>
</dbReference>
<keyword evidence="3" id="KW-0732">Signal</keyword>
<dbReference type="EMBL" id="JBHMAF010000028">
    <property type="protein sequence ID" value="MFB9758385.1"/>
    <property type="molecule type" value="Genomic_DNA"/>
</dbReference>
<dbReference type="CDD" id="cd01536">
    <property type="entry name" value="PBP1_ABC_sugar_binding-like"/>
    <property type="match status" value="1"/>
</dbReference>
<accession>A0ABV5WCR7</accession>
<dbReference type="PANTHER" id="PTHR46847:SF1">
    <property type="entry name" value="D-ALLOSE-BINDING PERIPLASMIC PROTEIN-RELATED"/>
    <property type="match status" value="1"/>
</dbReference>
<evidence type="ECO:0000256" key="2">
    <source>
        <dbReference type="ARBA" id="ARBA00007639"/>
    </source>
</evidence>
<keyword evidence="6" id="KW-1185">Reference proteome</keyword>
<evidence type="ECO:0000256" key="1">
    <source>
        <dbReference type="ARBA" id="ARBA00004196"/>
    </source>
</evidence>
<dbReference type="Gene3D" id="3.40.50.2300">
    <property type="match status" value="2"/>
</dbReference>
<reference evidence="5 6" key="1">
    <citation type="submission" date="2024-09" db="EMBL/GenBank/DDBJ databases">
        <authorList>
            <person name="Sun Q."/>
            <person name="Mori K."/>
        </authorList>
    </citation>
    <scope>NUCLEOTIDE SEQUENCE [LARGE SCALE GENOMIC DNA]</scope>
    <source>
        <strain evidence="5 6">JCM 11201</strain>
    </source>
</reference>
<dbReference type="Proteomes" id="UP001589609">
    <property type="component" value="Unassembled WGS sequence"/>
</dbReference>
<evidence type="ECO:0000256" key="3">
    <source>
        <dbReference type="ARBA" id="ARBA00022729"/>
    </source>
</evidence>
<protein>
    <submittedName>
        <fullName evidence="5">Sugar ABC transporter substrate-binding protein</fullName>
    </submittedName>
</protein>
<dbReference type="InterPro" id="IPR028082">
    <property type="entry name" value="Peripla_BP_I"/>
</dbReference>
<dbReference type="SUPFAM" id="SSF53822">
    <property type="entry name" value="Periplasmic binding protein-like I"/>
    <property type="match status" value="1"/>
</dbReference>
<dbReference type="Pfam" id="PF13407">
    <property type="entry name" value="Peripla_BP_4"/>
    <property type="match status" value="1"/>
</dbReference>
<dbReference type="RefSeq" id="WP_379948659.1">
    <property type="nucleotide sequence ID" value="NZ_JBHMAF010000028.1"/>
</dbReference>
<gene>
    <name evidence="5" type="ORF">ACFFMS_07600</name>
</gene>
<comment type="subcellular location">
    <subcellularLocation>
        <location evidence="1">Cell envelope</location>
    </subcellularLocation>
</comment>
<feature type="domain" description="Periplasmic binding protein" evidence="4">
    <location>
        <begin position="34"/>
        <end position="288"/>
    </location>
</feature>
<proteinExistence type="inferred from homology"/>
<comment type="similarity">
    <text evidence="2">Belongs to the bacterial solute-binding protein 2 family.</text>
</comment>
<sequence>MKKRWMILLFCVFFLTALIGYTVKFLRENDKPKVVVVLKELDSQYWKIVKGGVEKGFRDFDIDGKVLATHDGSVEEQNDILKNILKEKPDVVIVAPISASNIPILKEFDKNNIPVLLVDTNDLWENKTSYIGTDNFELGRKAGELLASQLQPGDEVALPLFDGFLTNQVFSERINGVKYSLEDAGVTVLVDTIKLRDELSSVKKAMTNILQDHPDVKGVFAVNDIIALSVFEVTKEHGYKIPIVGADGVIEMVDLIEDGTLTSTIAQNPYDMGYISVETAVKVIKGEKVAKNIDTGIDIITKDNAKQQLDFLKQLLK</sequence>
<comment type="caution">
    <text evidence="5">The sequence shown here is derived from an EMBL/GenBank/DDBJ whole genome shotgun (WGS) entry which is preliminary data.</text>
</comment>
<evidence type="ECO:0000259" key="4">
    <source>
        <dbReference type="Pfam" id="PF13407"/>
    </source>
</evidence>
<evidence type="ECO:0000313" key="6">
    <source>
        <dbReference type="Proteomes" id="UP001589609"/>
    </source>
</evidence>